<dbReference type="AlphaFoldDB" id="A0A915ER59"/>
<accession>A0A915ER59</accession>
<protein>
    <submittedName>
        <fullName evidence="2">Uncharacterized protein</fullName>
    </submittedName>
</protein>
<organism evidence="1 2">
    <name type="scientific">Ditylenchus dipsaci</name>
    <dbReference type="NCBI Taxonomy" id="166011"/>
    <lineage>
        <taxon>Eukaryota</taxon>
        <taxon>Metazoa</taxon>
        <taxon>Ecdysozoa</taxon>
        <taxon>Nematoda</taxon>
        <taxon>Chromadorea</taxon>
        <taxon>Rhabditida</taxon>
        <taxon>Tylenchina</taxon>
        <taxon>Tylenchomorpha</taxon>
        <taxon>Sphaerularioidea</taxon>
        <taxon>Anguinidae</taxon>
        <taxon>Anguininae</taxon>
        <taxon>Ditylenchus</taxon>
    </lineage>
</organism>
<evidence type="ECO:0000313" key="2">
    <source>
        <dbReference type="WBParaSite" id="jg9559"/>
    </source>
</evidence>
<reference evidence="2" key="1">
    <citation type="submission" date="2022-11" db="UniProtKB">
        <authorList>
            <consortium name="WormBaseParasite"/>
        </authorList>
    </citation>
    <scope>IDENTIFICATION</scope>
</reference>
<dbReference type="WBParaSite" id="jg9559">
    <property type="protein sequence ID" value="jg9559"/>
    <property type="gene ID" value="jg9559"/>
</dbReference>
<keyword evidence="1" id="KW-1185">Reference proteome</keyword>
<proteinExistence type="predicted"/>
<sequence>MKIPLNDGGKPADLDLTLNWFLGNGMTLSSRPLLLHKCSLTHPYMWPASTSLIRVVEWPFGINWPEKCAIR</sequence>
<evidence type="ECO:0000313" key="1">
    <source>
        <dbReference type="Proteomes" id="UP000887574"/>
    </source>
</evidence>
<dbReference type="Proteomes" id="UP000887574">
    <property type="component" value="Unplaced"/>
</dbReference>
<name>A0A915ER59_9BILA</name>